<dbReference type="GeneID" id="6750105"/>
<dbReference type="GO" id="GO:0007032">
    <property type="term" value="P:endosome organization"/>
    <property type="evidence" value="ECO:0000318"/>
    <property type="project" value="GO_Central"/>
</dbReference>
<feature type="domain" description="USP" evidence="3">
    <location>
        <begin position="1"/>
        <end position="321"/>
    </location>
</feature>
<dbReference type="InterPro" id="IPR018200">
    <property type="entry name" value="USP_CS"/>
</dbReference>
<dbReference type="InterPro" id="IPR038765">
    <property type="entry name" value="Papain-like_cys_pep_sf"/>
</dbReference>
<evidence type="ECO:0000313" key="4">
    <source>
        <dbReference type="EMBL" id="EDV29689.1"/>
    </source>
</evidence>
<dbReference type="RefSeq" id="XP_002108891.1">
    <property type="nucleotide sequence ID" value="XM_002108855.1"/>
</dbReference>
<dbReference type="eggNOG" id="KOG1868">
    <property type="taxonomic scope" value="Eukaryota"/>
</dbReference>
<comment type="catalytic activity">
    <reaction evidence="1">
        <text>Thiol-dependent hydrolysis of ester, thioester, amide, peptide and isopeptide bonds formed by the C-terminal Gly of ubiquitin (a 76-residue protein attached to proteins as an intracellular targeting signal).</text>
        <dbReference type="EC" id="3.4.19.12"/>
    </reaction>
</comment>
<dbReference type="GO" id="GO:0004843">
    <property type="term" value="F:cysteine-type deubiquitinase activity"/>
    <property type="evidence" value="ECO:0007669"/>
    <property type="project" value="UniProtKB-EC"/>
</dbReference>
<dbReference type="OrthoDB" id="292964at2759"/>
<dbReference type="GO" id="GO:0007265">
    <property type="term" value="P:Ras protein signal transduction"/>
    <property type="evidence" value="ECO:0000318"/>
    <property type="project" value="GO_Central"/>
</dbReference>
<dbReference type="PANTHER" id="PTHR21646">
    <property type="entry name" value="UBIQUITIN CARBOXYL-TERMINAL HYDROLASE"/>
    <property type="match status" value="1"/>
</dbReference>
<dbReference type="STRING" id="10228.B3RI19"/>
<dbReference type="PANTHER" id="PTHR21646:SF46">
    <property type="entry name" value="UBIQUITIN CARBOXYL-TERMINAL HYDROLASE"/>
    <property type="match status" value="1"/>
</dbReference>
<dbReference type="AlphaFoldDB" id="B3RI19"/>
<dbReference type="SUPFAM" id="SSF54001">
    <property type="entry name" value="Cysteine proteinases"/>
    <property type="match status" value="1"/>
</dbReference>
<dbReference type="EC" id="3.4.19.12" evidence="2"/>
<dbReference type="InterPro" id="IPR028889">
    <property type="entry name" value="USP"/>
</dbReference>
<dbReference type="CTD" id="6750105"/>
<evidence type="ECO:0000256" key="1">
    <source>
        <dbReference type="ARBA" id="ARBA00000707"/>
    </source>
</evidence>
<name>B3RI19_TRIAD</name>
<evidence type="ECO:0000259" key="3">
    <source>
        <dbReference type="PROSITE" id="PS50235"/>
    </source>
</evidence>
<gene>
    <name evidence="4" type="ORF">TRIADDRAFT_19410</name>
</gene>
<dbReference type="Gene3D" id="3.90.70.10">
    <property type="entry name" value="Cysteine proteinases"/>
    <property type="match status" value="1"/>
</dbReference>
<evidence type="ECO:0000256" key="2">
    <source>
        <dbReference type="ARBA" id="ARBA00012759"/>
    </source>
</evidence>
<sequence length="333" mass="38519">MNSILQCLINSVPLTKYFLTSTYRTDLNRENPLGMHGEVAEEFATIVHASWCGEYRYISPTDFKLTMSKFADRFAGNSQHDSQELLMILLDGLHEDINRVKQKDYIEDDDTSHLPDEEAANIAWDRHKRRNQSIIVELFQGQFKSTLVCLTCNKRSVTFQVFMNLSVPLPSHRSHCTLNDCLELFSKAERVQGDNKWFCSKCKCYREAMKKLEIWKLPPVLLIHFKRFSGTGLYWQKADTAVNFPVNGLTLKNQTVGPKHRHYNLYAVSNHYGTLEGGHYTAFCQNPYAKEWYKFDDHIVSRISSNDVKTSSAYILFYTSLNIPPLKLKKFSS</sequence>
<organism evidence="4 5">
    <name type="scientific">Trichoplax adhaerens</name>
    <name type="common">Trichoplax reptans</name>
    <dbReference type="NCBI Taxonomy" id="10228"/>
    <lineage>
        <taxon>Eukaryota</taxon>
        <taxon>Metazoa</taxon>
        <taxon>Placozoa</taxon>
        <taxon>Uniplacotomia</taxon>
        <taxon>Trichoplacea</taxon>
        <taxon>Trichoplacidae</taxon>
        <taxon>Trichoplax</taxon>
    </lineage>
</organism>
<dbReference type="Pfam" id="PF00443">
    <property type="entry name" value="UCH"/>
    <property type="match status" value="1"/>
</dbReference>
<dbReference type="CDD" id="cd02674">
    <property type="entry name" value="Peptidase_C19R"/>
    <property type="match status" value="1"/>
</dbReference>
<dbReference type="PROSITE" id="PS50235">
    <property type="entry name" value="USP_3"/>
    <property type="match status" value="1"/>
</dbReference>
<accession>B3RI19</accession>
<reference evidence="4 5" key="1">
    <citation type="journal article" date="2008" name="Nature">
        <title>The Trichoplax genome and the nature of placozoans.</title>
        <authorList>
            <person name="Srivastava M."/>
            <person name="Begovic E."/>
            <person name="Chapman J."/>
            <person name="Putnam N.H."/>
            <person name="Hellsten U."/>
            <person name="Kawashima T."/>
            <person name="Kuo A."/>
            <person name="Mitros T."/>
            <person name="Salamov A."/>
            <person name="Carpenter M.L."/>
            <person name="Signorovitch A.Y."/>
            <person name="Moreno M.A."/>
            <person name="Kamm K."/>
            <person name="Grimwood J."/>
            <person name="Schmutz J."/>
            <person name="Shapiro H."/>
            <person name="Grigoriev I.V."/>
            <person name="Buss L.W."/>
            <person name="Schierwater B."/>
            <person name="Dellaporta S.L."/>
            <person name="Rokhsar D.S."/>
        </authorList>
    </citation>
    <scope>NUCLEOTIDE SEQUENCE [LARGE SCALE GENOMIC DNA]</scope>
    <source>
        <strain evidence="4 5">Grell-BS-1999</strain>
    </source>
</reference>
<proteinExistence type="predicted"/>
<dbReference type="GO" id="GO:0016579">
    <property type="term" value="P:protein deubiquitination"/>
    <property type="evidence" value="ECO:0007669"/>
    <property type="project" value="InterPro"/>
</dbReference>
<dbReference type="PROSITE" id="PS00973">
    <property type="entry name" value="USP_2"/>
    <property type="match status" value="1"/>
</dbReference>
<dbReference type="HOGENOM" id="CLU_008279_1_0_1"/>
<dbReference type="InterPro" id="IPR001394">
    <property type="entry name" value="Peptidase_C19_UCH"/>
</dbReference>
<keyword evidence="5" id="KW-1185">Reference proteome</keyword>
<dbReference type="OMA" id="CHESSAT"/>
<protein>
    <recommendedName>
        <fullName evidence="2">ubiquitinyl hydrolase 1</fullName>
        <ecNumber evidence="2">3.4.19.12</ecNumber>
    </recommendedName>
</protein>
<dbReference type="PhylomeDB" id="B3RI19"/>
<dbReference type="InterPro" id="IPR050185">
    <property type="entry name" value="Ub_carboxyl-term_hydrolase"/>
</dbReference>
<dbReference type="Proteomes" id="UP000009022">
    <property type="component" value="Unassembled WGS sequence"/>
</dbReference>
<dbReference type="InParanoid" id="B3RI19"/>
<evidence type="ECO:0000313" key="5">
    <source>
        <dbReference type="Proteomes" id="UP000009022"/>
    </source>
</evidence>
<dbReference type="EMBL" id="DS985241">
    <property type="protein sequence ID" value="EDV29689.1"/>
    <property type="molecule type" value="Genomic_DNA"/>
</dbReference>
<dbReference type="KEGG" id="tad:TRIADDRAFT_19410"/>